<dbReference type="EMBL" id="CP034437">
    <property type="protein sequence ID" value="AZN42022.1"/>
    <property type="molecule type" value="Genomic_DNA"/>
</dbReference>
<evidence type="ECO:0000313" key="2">
    <source>
        <dbReference type="EMBL" id="AZN42022.1"/>
    </source>
</evidence>
<sequence>MGIKHRCSCKKVVNITYNISIHYGNVIYKKIKVIQKAESGGMINHHVGYAATQGGQIAVNRSLNDQEGPRNPQPVSSSAWLNTKMLRKRR</sequence>
<evidence type="ECO:0000313" key="3">
    <source>
        <dbReference type="Proteomes" id="UP000272528"/>
    </source>
</evidence>
<accession>A0A3S9A8G1</accession>
<reference evidence="3" key="1">
    <citation type="submission" date="2018-12" db="EMBL/GenBank/DDBJ databases">
        <title>Genome sequence of Peanibacillus sp.</title>
        <authorList>
            <person name="Subramani G."/>
            <person name="Srinivasan S."/>
            <person name="Kim M.K."/>
        </authorList>
    </citation>
    <scope>NUCLEOTIDE SEQUENCE [LARGE SCALE GENOMIC DNA]</scope>
    <source>
        <strain evidence="3">18JY67-1</strain>
    </source>
</reference>
<dbReference type="Proteomes" id="UP000272528">
    <property type="component" value="Chromosome"/>
</dbReference>
<evidence type="ECO:0000256" key="1">
    <source>
        <dbReference type="SAM" id="MobiDB-lite"/>
    </source>
</evidence>
<name>A0A3S9A8G1_9BACL</name>
<gene>
    <name evidence="2" type="ORF">EJC50_21805</name>
</gene>
<dbReference type="RefSeq" id="WP_126017725.1">
    <property type="nucleotide sequence ID" value="NZ_CP034437.1"/>
</dbReference>
<dbReference type="AlphaFoldDB" id="A0A3S9A8G1"/>
<dbReference type="OrthoDB" id="2623509at2"/>
<protein>
    <submittedName>
        <fullName evidence="2">Uncharacterized protein</fullName>
    </submittedName>
</protein>
<organism evidence="2 3">
    <name type="scientific">Paenibacillus albus</name>
    <dbReference type="NCBI Taxonomy" id="2495582"/>
    <lineage>
        <taxon>Bacteria</taxon>
        <taxon>Bacillati</taxon>
        <taxon>Bacillota</taxon>
        <taxon>Bacilli</taxon>
        <taxon>Bacillales</taxon>
        <taxon>Paenibacillaceae</taxon>
        <taxon>Paenibacillus</taxon>
    </lineage>
</organism>
<proteinExistence type="predicted"/>
<dbReference type="KEGG" id="palb:EJC50_21805"/>
<keyword evidence="3" id="KW-1185">Reference proteome</keyword>
<feature type="region of interest" description="Disordered" evidence="1">
    <location>
        <begin position="61"/>
        <end position="90"/>
    </location>
</feature>